<dbReference type="KEGG" id="mmas:MYMAC_001678"/>
<proteinExistence type="predicted"/>
<keyword evidence="4" id="KW-0732">Signal</keyword>
<name>A0A250JSI6_9BACT</name>
<evidence type="ECO:0000256" key="1">
    <source>
        <dbReference type="ARBA" id="ARBA00022603"/>
    </source>
</evidence>
<keyword evidence="3" id="KW-0949">S-adenosyl-L-methionine</keyword>
<dbReference type="Proteomes" id="UP000217343">
    <property type="component" value="Chromosome"/>
</dbReference>
<evidence type="ECO:0000256" key="2">
    <source>
        <dbReference type="ARBA" id="ARBA00022679"/>
    </source>
</evidence>
<dbReference type="InterPro" id="IPR025714">
    <property type="entry name" value="Methyltranfer_dom"/>
</dbReference>
<dbReference type="CDD" id="cd02440">
    <property type="entry name" value="AdoMet_MTases"/>
    <property type="match status" value="1"/>
</dbReference>
<dbReference type="GO" id="GO:0032259">
    <property type="term" value="P:methylation"/>
    <property type="evidence" value="ECO:0007669"/>
    <property type="project" value="UniProtKB-KW"/>
</dbReference>
<feature type="signal peptide" evidence="4">
    <location>
        <begin position="1"/>
        <end position="18"/>
    </location>
</feature>
<gene>
    <name evidence="6" type="ORF">MYMAC_001678</name>
</gene>
<accession>A0A250JSI6</accession>
<dbReference type="Gene3D" id="3.40.50.150">
    <property type="entry name" value="Vaccinia Virus protein VP39"/>
    <property type="match status" value="1"/>
</dbReference>
<feature type="chain" id="PRO_5012468023" evidence="4">
    <location>
        <begin position="19"/>
        <end position="201"/>
    </location>
</feature>
<keyword evidence="7" id="KW-1185">Reference proteome</keyword>
<dbReference type="InterPro" id="IPR026170">
    <property type="entry name" value="FAM173A/B"/>
</dbReference>
<evidence type="ECO:0000313" key="6">
    <source>
        <dbReference type="EMBL" id="ATB46086.1"/>
    </source>
</evidence>
<evidence type="ECO:0000313" key="7">
    <source>
        <dbReference type="Proteomes" id="UP000217343"/>
    </source>
</evidence>
<protein>
    <submittedName>
        <fullName evidence="6">RNA methyltransferase</fullName>
    </submittedName>
</protein>
<feature type="domain" description="Methyltransferase" evidence="5">
    <location>
        <begin position="65"/>
        <end position="133"/>
    </location>
</feature>
<dbReference type="Pfam" id="PF13847">
    <property type="entry name" value="Methyltransf_31"/>
    <property type="match status" value="1"/>
</dbReference>
<sequence>MKRMMGVLMLTVGVAASAAGVSTTQQNVTVQVRGASGSAVRAPEVPFVPTPEGAVEGMLALAGVKPGDTVYDLGSGDGRIVISAVQKHGAKRAVGVDINPERISEANQNASQAGVKNKVEFRQGDLFDADIGDASVVTLYLLPSVNERLKPKLLAELKPGTRIVSHSFDMGDWAPTKTVESEGRTLYLWVVPERGTGGAPR</sequence>
<keyword evidence="1 6" id="KW-0489">Methyltransferase</keyword>
<reference evidence="6 7" key="1">
    <citation type="submission" date="2017-06" db="EMBL/GenBank/DDBJ databases">
        <title>Sequencing and comparative analysis of myxobacterial genomes.</title>
        <authorList>
            <person name="Rupp O."/>
            <person name="Goesmann A."/>
            <person name="Sogaard-Andersen L."/>
        </authorList>
    </citation>
    <scope>NUCLEOTIDE SEQUENCE [LARGE SCALE GENOMIC DNA]</scope>
    <source>
        <strain evidence="6 7">DSM 14697</strain>
    </source>
</reference>
<keyword evidence="2 6" id="KW-0808">Transferase</keyword>
<dbReference type="PANTHER" id="PTHR13610:SF11">
    <property type="entry name" value="METHYLTRANSFERASE DOMAIN-CONTAINING PROTEIN"/>
    <property type="match status" value="1"/>
</dbReference>
<dbReference type="OrthoDB" id="281208at2"/>
<dbReference type="AlphaFoldDB" id="A0A250JSI6"/>
<evidence type="ECO:0000256" key="3">
    <source>
        <dbReference type="ARBA" id="ARBA00022691"/>
    </source>
</evidence>
<dbReference type="InterPro" id="IPR029063">
    <property type="entry name" value="SAM-dependent_MTases_sf"/>
</dbReference>
<evidence type="ECO:0000259" key="5">
    <source>
        <dbReference type="Pfam" id="PF13847"/>
    </source>
</evidence>
<organism evidence="6 7">
    <name type="scientific">Corallococcus macrosporus DSM 14697</name>
    <dbReference type="NCBI Taxonomy" id="1189310"/>
    <lineage>
        <taxon>Bacteria</taxon>
        <taxon>Pseudomonadati</taxon>
        <taxon>Myxococcota</taxon>
        <taxon>Myxococcia</taxon>
        <taxon>Myxococcales</taxon>
        <taxon>Cystobacterineae</taxon>
        <taxon>Myxococcaceae</taxon>
        <taxon>Corallococcus</taxon>
    </lineage>
</organism>
<dbReference type="SUPFAM" id="SSF53335">
    <property type="entry name" value="S-adenosyl-L-methionine-dependent methyltransferases"/>
    <property type="match status" value="1"/>
</dbReference>
<dbReference type="GO" id="GO:0016279">
    <property type="term" value="F:protein-lysine N-methyltransferase activity"/>
    <property type="evidence" value="ECO:0007669"/>
    <property type="project" value="InterPro"/>
</dbReference>
<dbReference type="PANTHER" id="PTHR13610">
    <property type="entry name" value="METHYLTRANSFERASE DOMAIN-CONTAINING PROTEIN"/>
    <property type="match status" value="1"/>
</dbReference>
<dbReference type="EMBL" id="CP022203">
    <property type="protein sequence ID" value="ATB46086.1"/>
    <property type="molecule type" value="Genomic_DNA"/>
</dbReference>
<dbReference type="RefSeq" id="WP_095957694.1">
    <property type="nucleotide sequence ID" value="NZ_CP022203.1"/>
</dbReference>
<evidence type="ECO:0000256" key="4">
    <source>
        <dbReference type="SAM" id="SignalP"/>
    </source>
</evidence>